<evidence type="ECO:0000313" key="1">
    <source>
        <dbReference type="EMBL" id="KIL60767.1"/>
    </source>
</evidence>
<dbReference type="HOGENOM" id="CLU_2596430_0_0_1"/>
<keyword evidence="2" id="KW-1185">Reference proteome</keyword>
<evidence type="ECO:0000313" key="2">
    <source>
        <dbReference type="Proteomes" id="UP000054549"/>
    </source>
</evidence>
<dbReference type="InParanoid" id="A0A0C2WH13"/>
<gene>
    <name evidence="1" type="ORF">M378DRAFT_167747</name>
</gene>
<dbReference type="EMBL" id="KN818293">
    <property type="protein sequence ID" value="KIL60767.1"/>
    <property type="molecule type" value="Genomic_DNA"/>
</dbReference>
<protein>
    <submittedName>
        <fullName evidence="1">Uncharacterized protein</fullName>
    </submittedName>
</protein>
<dbReference type="Proteomes" id="UP000054549">
    <property type="component" value="Unassembled WGS sequence"/>
</dbReference>
<proteinExistence type="predicted"/>
<reference evidence="1 2" key="1">
    <citation type="submission" date="2014-04" db="EMBL/GenBank/DDBJ databases">
        <title>Evolutionary Origins and Diversification of the Mycorrhizal Mutualists.</title>
        <authorList>
            <consortium name="DOE Joint Genome Institute"/>
            <consortium name="Mycorrhizal Genomics Consortium"/>
            <person name="Kohler A."/>
            <person name="Kuo A."/>
            <person name="Nagy L.G."/>
            <person name="Floudas D."/>
            <person name="Copeland A."/>
            <person name="Barry K.W."/>
            <person name="Cichocki N."/>
            <person name="Veneault-Fourrey C."/>
            <person name="LaButti K."/>
            <person name="Lindquist E.A."/>
            <person name="Lipzen A."/>
            <person name="Lundell T."/>
            <person name="Morin E."/>
            <person name="Murat C."/>
            <person name="Riley R."/>
            <person name="Ohm R."/>
            <person name="Sun H."/>
            <person name="Tunlid A."/>
            <person name="Henrissat B."/>
            <person name="Grigoriev I.V."/>
            <person name="Hibbett D.S."/>
            <person name="Martin F."/>
        </authorList>
    </citation>
    <scope>NUCLEOTIDE SEQUENCE [LARGE SCALE GENOMIC DNA]</scope>
    <source>
        <strain evidence="1 2">Koide BX008</strain>
    </source>
</reference>
<sequence>PHGIRYAVLNRGLCTVPQNHTPSCLCHIISPWLYLIVRSIMELGGEYWHGKKLKECLPNSAQSSAPQHIYYMQDCDMIQA</sequence>
<name>A0A0C2WH13_AMAMK</name>
<feature type="non-terminal residue" evidence="1">
    <location>
        <position position="1"/>
    </location>
</feature>
<dbReference type="AlphaFoldDB" id="A0A0C2WH13"/>
<organism evidence="1 2">
    <name type="scientific">Amanita muscaria (strain Koide BX008)</name>
    <dbReference type="NCBI Taxonomy" id="946122"/>
    <lineage>
        <taxon>Eukaryota</taxon>
        <taxon>Fungi</taxon>
        <taxon>Dikarya</taxon>
        <taxon>Basidiomycota</taxon>
        <taxon>Agaricomycotina</taxon>
        <taxon>Agaricomycetes</taxon>
        <taxon>Agaricomycetidae</taxon>
        <taxon>Agaricales</taxon>
        <taxon>Pluteineae</taxon>
        <taxon>Amanitaceae</taxon>
        <taxon>Amanita</taxon>
    </lineage>
</organism>
<accession>A0A0C2WH13</accession>